<evidence type="ECO:0008006" key="3">
    <source>
        <dbReference type="Google" id="ProtNLM"/>
    </source>
</evidence>
<keyword evidence="2" id="KW-1185">Reference proteome</keyword>
<dbReference type="AlphaFoldDB" id="A0A439DZU2"/>
<organism evidence="1 2">
    <name type="scientific">Mycolicibacterium elephantis DSM 44368</name>
    <dbReference type="NCBI Taxonomy" id="1335622"/>
    <lineage>
        <taxon>Bacteria</taxon>
        <taxon>Bacillati</taxon>
        <taxon>Actinomycetota</taxon>
        <taxon>Actinomycetes</taxon>
        <taxon>Mycobacteriales</taxon>
        <taxon>Mycobacteriaceae</taxon>
        <taxon>Mycolicibacterium</taxon>
    </lineage>
</organism>
<proteinExistence type="predicted"/>
<dbReference type="Proteomes" id="UP000287177">
    <property type="component" value="Unassembled WGS sequence"/>
</dbReference>
<comment type="caution">
    <text evidence="1">The sequence shown here is derived from an EMBL/GenBank/DDBJ whole genome shotgun (WGS) entry which is preliminary data.</text>
</comment>
<evidence type="ECO:0000313" key="2">
    <source>
        <dbReference type="Proteomes" id="UP000287177"/>
    </source>
</evidence>
<protein>
    <recommendedName>
        <fullName evidence="3">CNNM transmembrane domain-containing protein</fullName>
    </recommendedName>
</protein>
<evidence type="ECO:0000313" key="1">
    <source>
        <dbReference type="EMBL" id="RWA23661.1"/>
    </source>
</evidence>
<reference evidence="1 2" key="1">
    <citation type="submission" date="2013-06" db="EMBL/GenBank/DDBJ databases">
        <title>The draft sequence of the Mycobacterium elephantis genome.</title>
        <authorList>
            <person name="Pettersson F.B."/>
            <person name="Das S."/>
            <person name="Dasgupta S."/>
            <person name="Bhattacharya A."/>
            <person name="Kirsebom L.A."/>
        </authorList>
    </citation>
    <scope>NUCLEOTIDE SEQUENCE [LARGE SCALE GENOMIC DNA]</scope>
    <source>
        <strain evidence="1 2">DSM 44368</strain>
    </source>
</reference>
<dbReference type="EMBL" id="ATDN01000001">
    <property type="protein sequence ID" value="RWA23661.1"/>
    <property type="molecule type" value="Genomic_DNA"/>
</dbReference>
<name>A0A439DZU2_9MYCO</name>
<accession>A0A439DZU2</accession>
<gene>
    <name evidence="1" type="ORF">MELE44368_00230</name>
</gene>
<sequence>MHGYWLDLALVAFLVLVNGLLAGSEAAFIS</sequence>